<evidence type="ECO:0000313" key="1">
    <source>
        <dbReference type="Proteomes" id="UP000504609"/>
    </source>
</evidence>
<gene>
    <name evidence="2" type="primary">LOC111434596</name>
</gene>
<dbReference type="AlphaFoldDB" id="A0A6J1EQ01"/>
<keyword evidence="1" id="KW-1185">Reference proteome</keyword>
<organism evidence="1 2">
    <name type="scientific">Cucurbita moschata</name>
    <name type="common">Winter crookneck squash</name>
    <name type="synonym">Cucurbita pepo var. moschata</name>
    <dbReference type="NCBI Taxonomy" id="3662"/>
    <lineage>
        <taxon>Eukaryota</taxon>
        <taxon>Viridiplantae</taxon>
        <taxon>Streptophyta</taxon>
        <taxon>Embryophyta</taxon>
        <taxon>Tracheophyta</taxon>
        <taxon>Spermatophyta</taxon>
        <taxon>Magnoliopsida</taxon>
        <taxon>eudicotyledons</taxon>
        <taxon>Gunneridae</taxon>
        <taxon>Pentapetalae</taxon>
        <taxon>rosids</taxon>
        <taxon>fabids</taxon>
        <taxon>Cucurbitales</taxon>
        <taxon>Cucurbitaceae</taxon>
        <taxon>Cucurbiteae</taxon>
        <taxon>Cucurbita</taxon>
    </lineage>
</organism>
<sequence length="127" mass="14304">MGPTDALQDAIESLTLQCVDLSGDFRLLFFPVCRHCVRCVSSRDHPLVPSLEKLKQLGVDWKDFDRISEMCELNEEWDIIALRNGGLELLCYLRSKIPSDCERAVASALKAMGLLLQGNFNYTNACH</sequence>
<evidence type="ECO:0000313" key="2">
    <source>
        <dbReference type="RefSeq" id="XP_022927820.1"/>
    </source>
</evidence>
<dbReference type="RefSeq" id="XP_022927820.1">
    <property type="nucleotide sequence ID" value="XM_023072052.1"/>
</dbReference>
<proteinExistence type="predicted"/>
<dbReference type="KEGG" id="cmos:111434596"/>
<name>A0A6J1EQ01_CUCMO</name>
<dbReference type="GeneID" id="111434596"/>
<accession>A0A6J1EQ01</accession>
<protein>
    <submittedName>
        <fullName evidence="2">Uncharacterized protein LOC111434596</fullName>
    </submittedName>
</protein>
<dbReference type="Proteomes" id="UP000504609">
    <property type="component" value="Unplaced"/>
</dbReference>
<reference evidence="2" key="1">
    <citation type="submission" date="2025-08" db="UniProtKB">
        <authorList>
            <consortium name="RefSeq"/>
        </authorList>
    </citation>
    <scope>IDENTIFICATION</scope>
    <source>
        <tissue evidence="2">Young leaves</tissue>
    </source>
</reference>